<accession>D6WMY8</accession>
<dbReference type="HOGENOM" id="CLU_1002316_0_0_1"/>
<dbReference type="Proteomes" id="UP000007266">
    <property type="component" value="Linkage group 5"/>
</dbReference>
<evidence type="ECO:0000313" key="1">
    <source>
        <dbReference type="EMBL" id="EFA03264.2"/>
    </source>
</evidence>
<gene>
    <name evidence="1" type="primary">AUGUSTUS-3.0.2_13198</name>
    <name evidence="1" type="ORF">TcasGA2_TC013198</name>
</gene>
<keyword evidence="2" id="KW-1185">Reference proteome</keyword>
<sequence>MKELVKGVEKTIIMVLDAAPHPLLELETLEHVAVRGDDPLGVVPLAVAHQLVLALALPGTPQPPPERAQLHPVGALLLVAPQPGAGAGVEAALAAARQPHAGQELVLVVGLDEEGAREAAGAHANRRPTCGAHVLAAPVAPPGAGAQIFLALETHKYRRGLHELFGPTEEKIIGDVARKEMISGQKNDNLKNLQADNLF</sequence>
<evidence type="ECO:0000313" key="2">
    <source>
        <dbReference type="Proteomes" id="UP000007266"/>
    </source>
</evidence>
<dbReference type="InParanoid" id="D6WMY8"/>
<dbReference type="EMBL" id="KQ971343">
    <property type="protein sequence ID" value="EFA03264.2"/>
    <property type="molecule type" value="Genomic_DNA"/>
</dbReference>
<reference evidence="1 2" key="1">
    <citation type="journal article" date="2008" name="Nature">
        <title>The genome of the model beetle and pest Tribolium castaneum.</title>
        <authorList>
            <consortium name="Tribolium Genome Sequencing Consortium"/>
            <person name="Richards S."/>
            <person name="Gibbs R.A."/>
            <person name="Weinstock G.M."/>
            <person name="Brown S.J."/>
            <person name="Denell R."/>
            <person name="Beeman R.W."/>
            <person name="Gibbs R."/>
            <person name="Beeman R.W."/>
            <person name="Brown S.J."/>
            <person name="Bucher G."/>
            <person name="Friedrich M."/>
            <person name="Grimmelikhuijzen C.J."/>
            <person name="Klingler M."/>
            <person name="Lorenzen M."/>
            <person name="Richards S."/>
            <person name="Roth S."/>
            <person name="Schroder R."/>
            <person name="Tautz D."/>
            <person name="Zdobnov E.M."/>
            <person name="Muzny D."/>
            <person name="Gibbs R.A."/>
            <person name="Weinstock G.M."/>
            <person name="Attaway T."/>
            <person name="Bell S."/>
            <person name="Buhay C.J."/>
            <person name="Chandrabose M.N."/>
            <person name="Chavez D."/>
            <person name="Clerk-Blankenburg K.P."/>
            <person name="Cree A."/>
            <person name="Dao M."/>
            <person name="Davis C."/>
            <person name="Chacko J."/>
            <person name="Dinh H."/>
            <person name="Dugan-Rocha S."/>
            <person name="Fowler G."/>
            <person name="Garner T.T."/>
            <person name="Garnes J."/>
            <person name="Gnirke A."/>
            <person name="Hawes A."/>
            <person name="Hernandez J."/>
            <person name="Hines S."/>
            <person name="Holder M."/>
            <person name="Hume J."/>
            <person name="Jhangiani S.N."/>
            <person name="Joshi V."/>
            <person name="Khan Z.M."/>
            <person name="Jackson L."/>
            <person name="Kovar C."/>
            <person name="Kowis A."/>
            <person name="Lee S."/>
            <person name="Lewis L.R."/>
            <person name="Margolis J."/>
            <person name="Morgan M."/>
            <person name="Nazareth L.V."/>
            <person name="Nguyen N."/>
            <person name="Okwuonu G."/>
            <person name="Parker D."/>
            <person name="Richards S."/>
            <person name="Ruiz S.J."/>
            <person name="Santibanez J."/>
            <person name="Savard J."/>
            <person name="Scherer S.E."/>
            <person name="Schneider B."/>
            <person name="Sodergren E."/>
            <person name="Tautz D."/>
            <person name="Vattahil S."/>
            <person name="Villasana D."/>
            <person name="White C.S."/>
            <person name="Wright R."/>
            <person name="Park Y."/>
            <person name="Beeman R.W."/>
            <person name="Lord J."/>
            <person name="Oppert B."/>
            <person name="Lorenzen M."/>
            <person name="Brown S."/>
            <person name="Wang L."/>
            <person name="Savard J."/>
            <person name="Tautz D."/>
            <person name="Richards S."/>
            <person name="Weinstock G."/>
            <person name="Gibbs R.A."/>
            <person name="Liu Y."/>
            <person name="Worley K."/>
            <person name="Weinstock G."/>
            <person name="Elsik C.G."/>
            <person name="Reese J.T."/>
            <person name="Elhaik E."/>
            <person name="Landan G."/>
            <person name="Graur D."/>
            <person name="Arensburger P."/>
            <person name="Atkinson P."/>
            <person name="Beeman R.W."/>
            <person name="Beidler J."/>
            <person name="Brown S.J."/>
            <person name="Demuth J.P."/>
            <person name="Drury D.W."/>
            <person name="Du Y.Z."/>
            <person name="Fujiwara H."/>
            <person name="Lorenzen M."/>
            <person name="Maselli V."/>
            <person name="Osanai M."/>
            <person name="Park Y."/>
            <person name="Robertson H.M."/>
            <person name="Tu Z."/>
            <person name="Wang J.J."/>
            <person name="Wang S."/>
            <person name="Richards S."/>
            <person name="Song H."/>
            <person name="Zhang L."/>
            <person name="Sodergren E."/>
            <person name="Werner D."/>
            <person name="Stanke M."/>
            <person name="Morgenstern B."/>
            <person name="Solovyev V."/>
            <person name="Kosarev P."/>
            <person name="Brown G."/>
            <person name="Chen H.C."/>
            <person name="Ermolaeva O."/>
            <person name="Hlavina W."/>
            <person name="Kapustin Y."/>
            <person name="Kiryutin B."/>
            <person name="Kitts P."/>
            <person name="Maglott D."/>
            <person name="Pruitt K."/>
            <person name="Sapojnikov V."/>
            <person name="Souvorov A."/>
            <person name="Mackey A.J."/>
            <person name="Waterhouse R.M."/>
            <person name="Wyder S."/>
            <person name="Zdobnov E.M."/>
            <person name="Zdobnov E.M."/>
            <person name="Wyder S."/>
            <person name="Kriventseva E.V."/>
            <person name="Kadowaki T."/>
            <person name="Bork P."/>
            <person name="Aranda M."/>
            <person name="Bao R."/>
            <person name="Beermann A."/>
            <person name="Berns N."/>
            <person name="Bolognesi R."/>
            <person name="Bonneton F."/>
            <person name="Bopp D."/>
            <person name="Brown S.J."/>
            <person name="Bucher G."/>
            <person name="Butts T."/>
            <person name="Chaumot A."/>
            <person name="Denell R.E."/>
            <person name="Ferrier D.E."/>
            <person name="Friedrich M."/>
            <person name="Gordon C.M."/>
            <person name="Jindra M."/>
            <person name="Klingler M."/>
            <person name="Lan Q."/>
            <person name="Lattorff H.M."/>
            <person name="Laudet V."/>
            <person name="von Levetsow C."/>
            <person name="Liu Z."/>
            <person name="Lutz R."/>
            <person name="Lynch J.A."/>
            <person name="da Fonseca R.N."/>
            <person name="Posnien N."/>
            <person name="Reuter R."/>
            <person name="Roth S."/>
            <person name="Savard J."/>
            <person name="Schinko J.B."/>
            <person name="Schmitt C."/>
            <person name="Schoppmeier M."/>
            <person name="Schroder R."/>
            <person name="Shippy T.D."/>
            <person name="Simonnet F."/>
            <person name="Marques-Souza H."/>
            <person name="Tautz D."/>
            <person name="Tomoyasu Y."/>
            <person name="Trauner J."/>
            <person name="Van der Zee M."/>
            <person name="Vervoort M."/>
            <person name="Wittkopp N."/>
            <person name="Wimmer E.A."/>
            <person name="Yang X."/>
            <person name="Jones A.K."/>
            <person name="Sattelle D.B."/>
            <person name="Ebert P.R."/>
            <person name="Nelson D."/>
            <person name="Scott J.G."/>
            <person name="Beeman R.W."/>
            <person name="Muthukrishnan S."/>
            <person name="Kramer K.J."/>
            <person name="Arakane Y."/>
            <person name="Beeman R.W."/>
            <person name="Zhu Q."/>
            <person name="Hogenkamp D."/>
            <person name="Dixit R."/>
            <person name="Oppert B."/>
            <person name="Jiang H."/>
            <person name="Zou Z."/>
            <person name="Marshall J."/>
            <person name="Elpidina E."/>
            <person name="Vinokurov K."/>
            <person name="Oppert C."/>
            <person name="Zou Z."/>
            <person name="Evans J."/>
            <person name="Lu Z."/>
            <person name="Zhao P."/>
            <person name="Sumathipala N."/>
            <person name="Altincicek B."/>
            <person name="Vilcinskas A."/>
            <person name="Williams M."/>
            <person name="Hultmark D."/>
            <person name="Hetru C."/>
            <person name="Jiang H."/>
            <person name="Grimmelikhuijzen C.J."/>
            <person name="Hauser F."/>
            <person name="Cazzamali G."/>
            <person name="Williamson M."/>
            <person name="Park Y."/>
            <person name="Li B."/>
            <person name="Tanaka Y."/>
            <person name="Predel R."/>
            <person name="Neupert S."/>
            <person name="Schachtner J."/>
            <person name="Verleyen P."/>
            <person name="Raible F."/>
            <person name="Bork P."/>
            <person name="Friedrich M."/>
            <person name="Walden K.K."/>
            <person name="Robertson H.M."/>
            <person name="Angeli S."/>
            <person name="Foret S."/>
            <person name="Bucher G."/>
            <person name="Schuetz S."/>
            <person name="Maleszka R."/>
            <person name="Wimmer E.A."/>
            <person name="Beeman R.W."/>
            <person name="Lorenzen M."/>
            <person name="Tomoyasu Y."/>
            <person name="Miller S.C."/>
            <person name="Grossmann D."/>
            <person name="Bucher G."/>
        </authorList>
    </citation>
    <scope>NUCLEOTIDE SEQUENCE [LARGE SCALE GENOMIC DNA]</scope>
    <source>
        <strain evidence="1 2">Georgia GA2</strain>
    </source>
</reference>
<name>D6WMY8_TRICA</name>
<protein>
    <submittedName>
        <fullName evidence="1">Uncharacterized protein</fullName>
    </submittedName>
</protein>
<dbReference type="AlphaFoldDB" id="D6WMY8"/>
<reference evidence="1 2" key="2">
    <citation type="journal article" date="2010" name="Nucleic Acids Res.">
        <title>BeetleBase in 2010: revisions to provide comprehensive genomic information for Tribolium castaneum.</title>
        <authorList>
            <person name="Kim H.S."/>
            <person name="Murphy T."/>
            <person name="Xia J."/>
            <person name="Caragea D."/>
            <person name="Park Y."/>
            <person name="Beeman R.W."/>
            <person name="Lorenzen M.D."/>
            <person name="Butcher S."/>
            <person name="Manak J.R."/>
            <person name="Brown S.J."/>
        </authorList>
    </citation>
    <scope>GENOME REANNOTATION</scope>
    <source>
        <strain evidence="1 2">Georgia GA2</strain>
    </source>
</reference>
<proteinExistence type="predicted"/>
<organism evidence="1 2">
    <name type="scientific">Tribolium castaneum</name>
    <name type="common">Red flour beetle</name>
    <dbReference type="NCBI Taxonomy" id="7070"/>
    <lineage>
        <taxon>Eukaryota</taxon>
        <taxon>Metazoa</taxon>
        <taxon>Ecdysozoa</taxon>
        <taxon>Arthropoda</taxon>
        <taxon>Hexapoda</taxon>
        <taxon>Insecta</taxon>
        <taxon>Pterygota</taxon>
        <taxon>Neoptera</taxon>
        <taxon>Endopterygota</taxon>
        <taxon>Coleoptera</taxon>
        <taxon>Polyphaga</taxon>
        <taxon>Cucujiformia</taxon>
        <taxon>Tenebrionidae</taxon>
        <taxon>Tenebrionidae incertae sedis</taxon>
        <taxon>Tribolium</taxon>
    </lineage>
</organism>